<evidence type="ECO:0000256" key="2">
    <source>
        <dbReference type="ARBA" id="ARBA00022654"/>
    </source>
</evidence>
<feature type="transmembrane region" description="Helical" evidence="8">
    <location>
        <begin position="41"/>
        <end position="67"/>
    </location>
</feature>
<feature type="transmembrane region" description="Helical" evidence="8">
    <location>
        <begin position="147"/>
        <end position="163"/>
    </location>
</feature>
<keyword evidence="7 8" id="KW-0472">Membrane</keyword>
<keyword evidence="4 8" id="KW-0812">Transmembrane</keyword>
<reference evidence="9 10" key="1">
    <citation type="submission" date="2013-07" db="EMBL/GenBank/DDBJ databases">
        <authorList>
            <person name="Weinstock G."/>
            <person name="Sodergren E."/>
            <person name="Wylie T."/>
            <person name="Fulton L."/>
            <person name="Fulton R."/>
            <person name="Fronick C."/>
            <person name="O'Laughlin M."/>
            <person name="Godfrey J."/>
            <person name="Miner T."/>
            <person name="Herter B."/>
            <person name="Appelbaum E."/>
            <person name="Cordes M."/>
            <person name="Lek S."/>
            <person name="Wollam A."/>
            <person name="Pepin K.H."/>
            <person name="Palsikar V.B."/>
            <person name="Mitreva M."/>
            <person name="Wilson R.K."/>
        </authorList>
    </citation>
    <scope>NUCLEOTIDE SEQUENCE [LARGE SCALE GENOMIC DNA]</scope>
    <source>
        <strain evidence="9 10">ATCC 27760</strain>
    </source>
</reference>
<dbReference type="AlphaFoldDB" id="U2KZR9"/>
<evidence type="ECO:0000313" key="9">
    <source>
        <dbReference type="EMBL" id="ERJ97585.1"/>
    </source>
</evidence>
<feature type="transmembrane region" description="Helical" evidence="8">
    <location>
        <begin position="106"/>
        <end position="126"/>
    </location>
</feature>
<dbReference type="GO" id="GO:0008233">
    <property type="term" value="F:peptidase activity"/>
    <property type="evidence" value="ECO:0007669"/>
    <property type="project" value="UniProtKB-KW"/>
</dbReference>
<feature type="transmembrane region" description="Helical" evidence="8">
    <location>
        <begin position="169"/>
        <end position="186"/>
    </location>
</feature>
<organism evidence="9 10">
    <name type="scientific">Ruminococcus callidus ATCC 27760</name>
    <dbReference type="NCBI Taxonomy" id="411473"/>
    <lineage>
        <taxon>Bacteria</taxon>
        <taxon>Bacillati</taxon>
        <taxon>Bacillota</taxon>
        <taxon>Clostridia</taxon>
        <taxon>Eubacteriales</taxon>
        <taxon>Oscillospiraceae</taxon>
        <taxon>Ruminococcus</taxon>
    </lineage>
</organism>
<evidence type="ECO:0000256" key="3">
    <source>
        <dbReference type="ARBA" id="ARBA00022670"/>
    </source>
</evidence>
<evidence type="ECO:0000256" key="5">
    <source>
        <dbReference type="ARBA" id="ARBA00022801"/>
    </source>
</evidence>
<dbReference type="STRING" id="411473.RUMCAL_00023"/>
<comment type="caution">
    <text evidence="9">The sequence shown here is derived from an EMBL/GenBank/DDBJ whole genome shotgun (WGS) entry which is preliminary data.</text>
</comment>
<dbReference type="RefSeq" id="WP_021682111.1">
    <property type="nucleotide sequence ID" value="NZ_KI260403.1"/>
</dbReference>
<keyword evidence="10" id="KW-1185">Reference proteome</keyword>
<dbReference type="Pfam" id="PF04647">
    <property type="entry name" value="AgrB"/>
    <property type="match status" value="1"/>
</dbReference>
<evidence type="ECO:0000256" key="1">
    <source>
        <dbReference type="ARBA" id="ARBA00022475"/>
    </source>
</evidence>
<dbReference type="SMART" id="SM00793">
    <property type="entry name" value="AgrB"/>
    <property type="match status" value="1"/>
</dbReference>
<keyword evidence="2" id="KW-0673">Quorum sensing</keyword>
<evidence type="ECO:0000256" key="7">
    <source>
        <dbReference type="ARBA" id="ARBA00023136"/>
    </source>
</evidence>
<evidence type="ECO:0000256" key="4">
    <source>
        <dbReference type="ARBA" id="ARBA00022692"/>
    </source>
</evidence>
<accession>U2KZR9</accession>
<evidence type="ECO:0000313" key="10">
    <source>
        <dbReference type="Proteomes" id="UP000016662"/>
    </source>
</evidence>
<dbReference type="GO" id="GO:0006508">
    <property type="term" value="P:proteolysis"/>
    <property type="evidence" value="ECO:0007669"/>
    <property type="project" value="UniProtKB-KW"/>
</dbReference>
<dbReference type="InterPro" id="IPR006741">
    <property type="entry name" value="AgrB"/>
</dbReference>
<evidence type="ECO:0000256" key="8">
    <source>
        <dbReference type="SAM" id="Phobius"/>
    </source>
</evidence>
<dbReference type="EMBL" id="AWVF01000003">
    <property type="protein sequence ID" value="ERJ97585.1"/>
    <property type="molecule type" value="Genomic_DNA"/>
</dbReference>
<dbReference type="OrthoDB" id="9815055at2"/>
<protein>
    <submittedName>
        <fullName evidence="9">Accessory protein regulator protein B</fullName>
    </submittedName>
</protein>
<keyword evidence="3" id="KW-0645">Protease</keyword>
<sequence length="212" mass="24324">MISFLSRSVVRSLIKNDAIEMEKAEVYQYGFEILFSSITTFLIAVLSGVLLHCFTAAMLFFVIFATFRQICGGYHANHYWSCNLLFLLVINAVLVVYRFFPTDSFTTMHYIFLSVSLLIICAYAPVENENKPLNAKQVLLFRKISRIIAILLTVISCLINILHSPYVKLIDSTFLAISVSILVVGLKERREYNEKCKEEHFEDCCESRCKKC</sequence>
<dbReference type="HOGENOM" id="CLU_098969_1_0_9"/>
<keyword evidence="5" id="KW-0378">Hydrolase</keyword>
<keyword evidence="1" id="KW-1003">Cell membrane</keyword>
<proteinExistence type="predicted"/>
<dbReference type="Proteomes" id="UP000016662">
    <property type="component" value="Unassembled WGS sequence"/>
</dbReference>
<gene>
    <name evidence="9" type="ORF">RUMCAL_00023</name>
</gene>
<feature type="transmembrane region" description="Helical" evidence="8">
    <location>
        <begin position="79"/>
        <end position="100"/>
    </location>
</feature>
<name>U2KZR9_9FIRM</name>
<evidence type="ECO:0000256" key="6">
    <source>
        <dbReference type="ARBA" id="ARBA00022989"/>
    </source>
</evidence>
<keyword evidence="6 8" id="KW-1133">Transmembrane helix</keyword>
<dbReference type="GO" id="GO:0016020">
    <property type="term" value="C:membrane"/>
    <property type="evidence" value="ECO:0007669"/>
    <property type="project" value="InterPro"/>
</dbReference>
<dbReference type="eggNOG" id="COG4512">
    <property type="taxonomic scope" value="Bacteria"/>
</dbReference>
<dbReference type="GO" id="GO:0009372">
    <property type="term" value="P:quorum sensing"/>
    <property type="evidence" value="ECO:0007669"/>
    <property type="project" value="UniProtKB-KW"/>
</dbReference>